<feature type="domain" description="ABC-type transport auxiliary lipoprotein component" evidence="2">
    <location>
        <begin position="34"/>
        <end position="188"/>
    </location>
</feature>
<evidence type="ECO:0000313" key="4">
    <source>
        <dbReference type="Proteomes" id="UP000033202"/>
    </source>
</evidence>
<sequence length="192" mass="20320">MIKLRSLAVIAALALSGCISFGAKPPDRLLTLTPAQTVAPGTAQTIGTGEAITVLWPSIPADLNTNRIPVQATPTSLAYVKDAQWTEAPNRLFARLLGETIEARTGHPVLSGRQFAIDPGTRVSGQLLRFGVDASPQQAVVVFDAVMARGTDIRTRRFEARVPVSEIEAQAVGAALNQAANQVAAEVADWVK</sequence>
<evidence type="ECO:0000313" key="3">
    <source>
        <dbReference type="EMBL" id="GAO38155.1"/>
    </source>
</evidence>
<organism evidence="3 4">
    <name type="scientific">Sphingomonas changbaiensis NBRC 104936</name>
    <dbReference type="NCBI Taxonomy" id="1219043"/>
    <lineage>
        <taxon>Bacteria</taxon>
        <taxon>Pseudomonadati</taxon>
        <taxon>Pseudomonadota</taxon>
        <taxon>Alphaproteobacteria</taxon>
        <taxon>Sphingomonadales</taxon>
        <taxon>Sphingomonadaceae</taxon>
        <taxon>Sphingomonas</taxon>
    </lineage>
</organism>
<proteinExistence type="predicted"/>
<dbReference type="STRING" id="1219043.SCH01S_09_00020"/>
<dbReference type="Pfam" id="PF03886">
    <property type="entry name" value="ABC_trans_aux"/>
    <property type="match status" value="1"/>
</dbReference>
<keyword evidence="1" id="KW-0732">Signal</keyword>
<dbReference type="OrthoDB" id="7391077at2"/>
<dbReference type="InterPro" id="IPR005586">
    <property type="entry name" value="ABC_trans_aux"/>
</dbReference>
<dbReference type="PROSITE" id="PS51257">
    <property type="entry name" value="PROKAR_LIPOPROTEIN"/>
    <property type="match status" value="1"/>
</dbReference>
<comment type="caution">
    <text evidence="3">The sequence shown here is derived from an EMBL/GenBank/DDBJ whole genome shotgun (WGS) entry which is preliminary data.</text>
</comment>
<evidence type="ECO:0000256" key="1">
    <source>
        <dbReference type="SAM" id="SignalP"/>
    </source>
</evidence>
<evidence type="ECO:0000259" key="2">
    <source>
        <dbReference type="Pfam" id="PF03886"/>
    </source>
</evidence>
<feature type="signal peptide" evidence="1">
    <location>
        <begin position="1"/>
        <end position="22"/>
    </location>
</feature>
<dbReference type="SUPFAM" id="SSF159594">
    <property type="entry name" value="XCC0632-like"/>
    <property type="match status" value="1"/>
</dbReference>
<keyword evidence="4" id="KW-1185">Reference proteome</keyword>
<dbReference type="RefSeq" id="WP_046347050.1">
    <property type="nucleotide sequence ID" value="NZ_BBWU01000009.1"/>
</dbReference>
<dbReference type="AlphaFoldDB" id="A0A0E9MLY9"/>
<dbReference type="Gene3D" id="3.40.50.10610">
    <property type="entry name" value="ABC-type transport auxiliary lipoprotein component"/>
    <property type="match status" value="1"/>
</dbReference>
<name>A0A0E9MLY9_9SPHN</name>
<gene>
    <name evidence="3" type="ORF">SCH01S_09_00020</name>
</gene>
<accession>A0A0E9MLY9</accession>
<dbReference type="EMBL" id="BBWU01000009">
    <property type="protein sequence ID" value="GAO38155.1"/>
    <property type="molecule type" value="Genomic_DNA"/>
</dbReference>
<protein>
    <recommendedName>
        <fullName evidence="2">ABC-type transport auxiliary lipoprotein component domain-containing protein</fullName>
    </recommendedName>
</protein>
<reference evidence="3 4" key="1">
    <citation type="submission" date="2015-04" db="EMBL/GenBank/DDBJ databases">
        <title>Whole genome shotgun sequence of Sphingomonas changbaiensis NBRC 104936.</title>
        <authorList>
            <person name="Katano-Makiyama Y."/>
            <person name="Hosoyama A."/>
            <person name="Hashimoto M."/>
            <person name="Noguchi M."/>
            <person name="Tsuchikane K."/>
            <person name="Ohji S."/>
            <person name="Yamazoe A."/>
            <person name="Ichikawa N."/>
            <person name="Kimura A."/>
            <person name="Fujita N."/>
        </authorList>
    </citation>
    <scope>NUCLEOTIDE SEQUENCE [LARGE SCALE GENOMIC DNA]</scope>
    <source>
        <strain evidence="3 4">NBRC 104936</strain>
    </source>
</reference>
<dbReference type="Proteomes" id="UP000033202">
    <property type="component" value="Unassembled WGS sequence"/>
</dbReference>
<feature type="chain" id="PRO_5002429390" description="ABC-type transport auxiliary lipoprotein component domain-containing protein" evidence="1">
    <location>
        <begin position="23"/>
        <end position="192"/>
    </location>
</feature>